<dbReference type="CDD" id="cd06260">
    <property type="entry name" value="DUF820-like"/>
    <property type="match status" value="1"/>
</dbReference>
<sequence length="76" mass="8573">MLSPSTRRIDLTLKLDRYREAGTASYWVVDPLVPSITAWDLRDGDYVEVHSAQGAEQVSVSAPFPLEFTPDHLLRD</sequence>
<organism evidence="2 3">
    <name type="scientific">Ornithinimicrobium faecis</name>
    <dbReference type="NCBI Taxonomy" id="2934158"/>
    <lineage>
        <taxon>Bacteria</taxon>
        <taxon>Bacillati</taxon>
        <taxon>Actinomycetota</taxon>
        <taxon>Actinomycetes</taxon>
        <taxon>Micrococcales</taxon>
        <taxon>Ornithinimicrobiaceae</taxon>
        <taxon>Ornithinimicrobium</taxon>
    </lineage>
</organism>
<proteinExistence type="predicted"/>
<dbReference type="EMBL" id="CP099489">
    <property type="protein sequence ID" value="USQ80517.1"/>
    <property type="molecule type" value="Genomic_DNA"/>
</dbReference>
<feature type="domain" description="Putative restriction endonuclease" evidence="1">
    <location>
        <begin position="2"/>
        <end position="69"/>
    </location>
</feature>
<evidence type="ECO:0000259" key="1">
    <source>
        <dbReference type="Pfam" id="PF05685"/>
    </source>
</evidence>
<dbReference type="InterPro" id="IPR008538">
    <property type="entry name" value="Uma2"/>
</dbReference>
<dbReference type="RefSeq" id="WP_252593892.1">
    <property type="nucleotide sequence ID" value="NZ_CP099489.1"/>
</dbReference>
<keyword evidence="2" id="KW-0540">Nuclease</keyword>
<gene>
    <name evidence="2" type="ORF">NF556_02290</name>
</gene>
<keyword evidence="3" id="KW-1185">Reference proteome</keyword>
<name>A0ABY4YWJ5_9MICO</name>
<dbReference type="Gene3D" id="3.90.1570.10">
    <property type="entry name" value="tt1808, chain A"/>
    <property type="match status" value="1"/>
</dbReference>
<protein>
    <submittedName>
        <fullName evidence="2">Uma2 family endonuclease</fullName>
    </submittedName>
</protein>
<dbReference type="SUPFAM" id="SSF52980">
    <property type="entry name" value="Restriction endonuclease-like"/>
    <property type="match status" value="1"/>
</dbReference>
<reference evidence="2" key="1">
    <citation type="submission" date="2022-06" db="EMBL/GenBank/DDBJ databases">
        <title>Ornithinimicrobium HY1793.</title>
        <authorList>
            <person name="Huang Y."/>
        </authorList>
    </citation>
    <scope>NUCLEOTIDE SEQUENCE</scope>
    <source>
        <strain evidence="2">HY1793</strain>
    </source>
</reference>
<dbReference type="InterPro" id="IPR012296">
    <property type="entry name" value="Nuclease_put_TT1808"/>
</dbReference>
<keyword evidence="2" id="KW-0378">Hydrolase</keyword>
<dbReference type="InterPro" id="IPR011335">
    <property type="entry name" value="Restrct_endonuc-II-like"/>
</dbReference>
<dbReference type="GO" id="GO:0004519">
    <property type="term" value="F:endonuclease activity"/>
    <property type="evidence" value="ECO:0007669"/>
    <property type="project" value="UniProtKB-KW"/>
</dbReference>
<keyword evidence="2" id="KW-0255">Endonuclease</keyword>
<dbReference type="Pfam" id="PF05685">
    <property type="entry name" value="Uma2"/>
    <property type="match status" value="1"/>
</dbReference>
<dbReference type="Proteomes" id="UP001056455">
    <property type="component" value="Chromosome"/>
</dbReference>
<accession>A0ABY4YWJ5</accession>
<evidence type="ECO:0000313" key="2">
    <source>
        <dbReference type="EMBL" id="USQ80517.1"/>
    </source>
</evidence>
<evidence type="ECO:0000313" key="3">
    <source>
        <dbReference type="Proteomes" id="UP001056455"/>
    </source>
</evidence>